<dbReference type="OrthoDB" id="9804264at2"/>
<feature type="modified residue" description="N6-(pyridoxal phosphate)lysine" evidence="4">
    <location>
        <position position="192"/>
    </location>
</feature>
<evidence type="ECO:0000256" key="5">
    <source>
        <dbReference type="RuleBase" id="RU004508"/>
    </source>
</evidence>
<dbReference type="PANTHER" id="PTHR30244:SF36">
    <property type="entry name" value="3-OXO-GLUCOSE-6-PHOSPHATE:GLUTAMATE AMINOTRANSFERASE"/>
    <property type="match status" value="1"/>
</dbReference>
<dbReference type="InterPro" id="IPR015424">
    <property type="entry name" value="PyrdxlP-dep_Trfase"/>
</dbReference>
<evidence type="ECO:0000256" key="3">
    <source>
        <dbReference type="PIRSR" id="PIRSR000390-1"/>
    </source>
</evidence>
<organism evidence="6 7">
    <name type="scientific">Pseudoalteromonas rubra</name>
    <dbReference type="NCBI Taxonomy" id="43658"/>
    <lineage>
        <taxon>Bacteria</taxon>
        <taxon>Pseudomonadati</taxon>
        <taxon>Pseudomonadota</taxon>
        <taxon>Gammaproteobacteria</taxon>
        <taxon>Alteromonadales</taxon>
        <taxon>Pseudoalteromonadaceae</taxon>
        <taxon>Pseudoalteromonas</taxon>
    </lineage>
</organism>
<sequence>MDIPVNMKDRIRFLDLSLEKDEMVSTLQAIEKALAHGQLIMGPEHDKLEELISTYCKRKYCVAVGSGTDALYLSFKALGIKHGDEVITTPLSWVASTHSFVMHGATPIFADIDETLNIDPESVEHLISDKTVAILAVDYAGHPADYKRLKEIANKYNIALIEDGSQAFGASIDKQPVGSFGLISCISMNPMKPLGAIGEAGVILTDDTKLYEKLIAARYSGMVDKQTCYEPSINCRMDTIHAAVLLERLPKYNRVMTKRQQIAQKYKEHLAEYVEFPVTSQDVSHAYYLFLFFTDKRDELFEFLNKNNIEARIRDNILIPSQPCYKPMNKNTFEKATKAADTLLAIPAHEKMNDNEVMYVIKKIKEFFKGEI</sequence>
<dbReference type="SUPFAM" id="SSF53383">
    <property type="entry name" value="PLP-dependent transferases"/>
    <property type="match status" value="1"/>
</dbReference>
<evidence type="ECO:0000256" key="2">
    <source>
        <dbReference type="ARBA" id="ARBA00037999"/>
    </source>
</evidence>
<evidence type="ECO:0008006" key="8">
    <source>
        <dbReference type="Google" id="ProtNLM"/>
    </source>
</evidence>
<dbReference type="GO" id="GO:0030170">
    <property type="term" value="F:pyridoxal phosphate binding"/>
    <property type="evidence" value="ECO:0007669"/>
    <property type="project" value="TreeGrafter"/>
</dbReference>
<feature type="active site" description="Proton acceptor" evidence="3">
    <location>
        <position position="192"/>
    </location>
</feature>
<dbReference type="PIRSF" id="PIRSF000390">
    <property type="entry name" value="PLP_StrS"/>
    <property type="match status" value="1"/>
</dbReference>
<proteinExistence type="inferred from homology"/>
<reference evidence="6 7" key="1">
    <citation type="submission" date="2018-01" db="EMBL/GenBank/DDBJ databases">
        <authorList>
            <person name="Paulsen S."/>
            <person name="Gram L.K."/>
        </authorList>
    </citation>
    <scope>NUCLEOTIDE SEQUENCE [LARGE SCALE GENOMIC DNA]</scope>
    <source>
        <strain evidence="6 7">S2599</strain>
    </source>
</reference>
<dbReference type="InterPro" id="IPR000653">
    <property type="entry name" value="DegT/StrS_aminotransferase"/>
</dbReference>
<dbReference type="InterPro" id="IPR015422">
    <property type="entry name" value="PyrdxlP-dep_Trfase_small"/>
</dbReference>
<dbReference type="GO" id="GO:0008483">
    <property type="term" value="F:transaminase activity"/>
    <property type="evidence" value="ECO:0007669"/>
    <property type="project" value="TreeGrafter"/>
</dbReference>
<keyword evidence="1 4" id="KW-0663">Pyridoxal phosphate</keyword>
<dbReference type="GO" id="GO:0000271">
    <property type="term" value="P:polysaccharide biosynthetic process"/>
    <property type="evidence" value="ECO:0007669"/>
    <property type="project" value="TreeGrafter"/>
</dbReference>
<gene>
    <name evidence="6" type="ORF">CWB98_18870</name>
</gene>
<dbReference type="Gene3D" id="3.40.640.10">
    <property type="entry name" value="Type I PLP-dependent aspartate aminotransferase-like (Major domain)"/>
    <property type="match status" value="1"/>
</dbReference>
<evidence type="ECO:0000256" key="1">
    <source>
        <dbReference type="ARBA" id="ARBA00022898"/>
    </source>
</evidence>
<dbReference type="PANTHER" id="PTHR30244">
    <property type="entry name" value="TRANSAMINASE"/>
    <property type="match status" value="1"/>
</dbReference>
<dbReference type="Proteomes" id="UP000306719">
    <property type="component" value="Unassembled WGS sequence"/>
</dbReference>
<evidence type="ECO:0000313" key="6">
    <source>
        <dbReference type="EMBL" id="TMP33849.1"/>
    </source>
</evidence>
<dbReference type="InterPro" id="IPR015421">
    <property type="entry name" value="PyrdxlP-dep_Trfase_major"/>
</dbReference>
<dbReference type="Pfam" id="PF01041">
    <property type="entry name" value="DegT_DnrJ_EryC1"/>
    <property type="match status" value="1"/>
</dbReference>
<protein>
    <recommendedName>
        <fullName evidence="8">Aminotransferase DegT</fullName>
    </recommendedName>
</protein>
<evidence type="ECO:0000313" key="7">
    <source>
        <dbReference type="Proteomes" id="UP000306719"/>
    </source>
</evidence>
<name>A0A5S3WXF3_9GAMM</name>
<dbReference type="CDD" id="cd00616">
    <property type="entry name" value="AHBA_syn"/>
    <property type="match status" value="1"/>
</dbReference>
<accession>A0A5S3WXF3</accession>
<evidence type="ECO:0000256" key="4">
    <source>
        <dbReference type="PIRSR" id="PIRSR000390-2"/>
    </source>
</evidence>
<dbReference type="EMBL" id="PNCJ01000034">
    <property type="protein sequence ID" value="TMP33849.1"/>
    <property type="molecule type" value="Genomic_DNA"/>
</dbReference>
<reference evidence="7" key="2">
    <citation type="submission" date="2019-06" db="EMBL/GenBank/DDBJ databases">
        <title>Co-occurence of chitin degradation, pigmentation and bioactivity in marine Pseudoalteromonas.</title>
        <authorList>
            <person name="Sonnenschein E.C."/>
            <person name="Bech P.K."/>
        </authorList>
    </citation>
    <scope>NUCLEOTIDE SEQUENCE [LARGE SCALE GENOMIC DNA]</scope>
    <source>
        <strain evidence="7">S2599</strain>
    </source>
</reference>
<dbReference type="Gene3D" id="3.90.1150.10">
    <property type="entry name" value="Aspartate Aminotransferase, domain 1"/>
    <property type="match status" value="1"/>
</dbReference>
<dbReference type="AlphaFoldDB" id="A0A5S3WXF3"/>
<comment type="caution">
    <text evidence="6">The sequence shown here is derived from an EMBL/GenBank/DDBJ whole genome shotgun (WGS) entry which is preliminary data.</text>
</comment>
<comment type="similarity">
    <text evidence="2 5">Belongs to the DegT/DnrJ/EryC1 family.</text>
</comment>